<evidence type="ECO:0000256" key="2">
    <source>
        <dbReference type="ARBA" id="ARBA00022771"/>
    </source>
</evidence>
<keyword evidence="2 4" id="KW-0863">Zinc-finger</keyword>
<dbReference type="InterPro" id="IPR000306">
    <property type="entry name" value="Znf_FYVE"/>
</dbReference>
<protein>
    <submittedName>
        <fullName evidence="7">Zinc finger FYVE domain-containing protein 21 isoform X1</fullName>
    </submittedName>
</protein>
<dbReference type="InterPro" id="IPR032031">
    <property type="entry name" value="ZFYVE21_C"/>
</dbReference>
<dbReference type="InterPro" id="IPR052113">
    <property type="entry name" value="FYVE-type_Zinc_Finger"/>
</dbReference>
<dbReference type="InterPro" id="IPR017455">
    <property type="entry name" value="Znf_FYVE-rel"/>
</dbReference>
<keyword evidence="6" id="KW-1185">Reference proteome</keyword>
<gene>
    <name evidence="7" type="primary">ZFYVE21</name>
</gene>
<dbReference type="KEGG" id="pmrn:116943280"/>
<dbReference type="Pfam" id="PF16696">
    <property type="entry name" value="ZFYVE21_C"/>
    <property type="match status" value="1"/>
</dbReference>
<dbReference type="RefSeq" id="XP_032811891.1">
    <property type="nucleotide sequence ID" value="XM_032956000.1"/>
</dbReference>
<dbReference type="PANTHER" id="PTHR39490:SF8">
    <property type="entry name" value="ZINC FINGER FYVE DOMAIN-CONTAINING PROTEIN 21"/>
    <property type="match status" value="1"/>
</dbReference>
<dbReference type="Pfam" id="PF01363">
    <property type="entry name" value="FYVE"/>
    <property type="match status" value="1"/>
</dbReference>
<accession>A0AAJ7T7U1</accession>
<evidence type="ECO:0000256" key="3">
    <source>
        <dbReference type="ARBA" id="ARBA00022833"/>
    </source>
</evidence>
<dbReference type="InterPro" id="IPR013083">
    <property type="entry name" value="Znf_RING/FYVE/PHD"/>
</dbReference>
<dbReference type="GO" id="GO:0008270">
    <property type="term" value="F:zinc ion binding"/>
    <property type="evidence" value="ECO:0007669"/>
    <property type="project" value="UniProtKB-KW"/>
</dbReference>
<dbReference type="PANTHER" id="PTHR39490">
    <property type="entry name" value="ARRESTIN DOMAIN-CONTAINING PROTEIN D"/>
    <property type="match status" value="1"/>
</dbReference>
<dbReference type="GeneID" id="116943280"/>
<evidence type="ECO:0000256" key="1">
    <source>
        <dbReference type="ARBA" id="ARBA00022723"/>
    </source>
</evidence>
<dbReference type="PROSITE" id="PS50178">
    <property type="entry name" value="ZF_FYVE"/>
    <property type="match status" value="1"/>
</dbReference>
<name>A0AAJ7T7U1_PETMA</name>
<proteinExistence type="predicted"/>
<dbReference type="InterPro" id="IPR038632">
    <property type="entry name" value="ZFYVE21_C_sf"/>
</dbReference>
<dbReference type="Gene3D" id="2.30.29.160">
    <property type="entry name" value="Zinc finger FYVE domain-containing protein 21, C-terminal"/>
    <property type="match status" value="1"/>
</dbReference>
<evidence type="ECO:0000256" key="4">
    <source>
        <dbReference type="PROSITE-ProRule" id="PRU00091"/>
    </source>
</evidence>
<dbReference type="SUPFAM" id="SSF57903">
    <property type="entry name" value="FYVE/PHD zinc finger"/>
    <property type="match status" value="1"/>
</dbReference>
<evidence type="ECO:0000313" key="6">
    <source>
        <dbReference type="Proteomes" id="UP001318040"/>
    </source>
</evidence>
<dbReference type="Proteomes" id="UP001318040">
    <property type="component" value="Chromosome 17"/>
</dbReference>
<dbReference type="Gene3D" id="3.30.40.10">
    <property type="entry name" value="Zinc/RING finger domain, C3HC4 (zinc finger)"/>
    <property type="match status" value="1"/>
</dbReference>
<organism evidence="6 7">
    <name type="scientific">Petromyzon marinus</name>
    <name type="common">Sea lamprey</name>
    <dbReference type="NCBI Taxonomy" id="7757"/>
    <lineage>
        <taxon>Eukaryota</taxon>
        <taxon>Metazoa</taxon>
        <taxon>Chordata</taxon>
        <taxon>Craniata</taxon>
        <taxon>Vertebrata</taxon>
        <taxon>Cyclostomata</taxon>
        <taxon>Hyperoartia</taxon>
        <taxon>Petromyzontiformes</taxon>
        <taxon>Petromyzontidae</taxon>
        <taxon>Petromyzon</taxon>
    </lineage>
</organism>
<dbReference type="SMART" id="SM00064">
    <property type="entry name" value="FYVE"/>
    <property type="match status" value="1"/>
</dbReference>
<dbReference type="CDD" id="cd15727">
    <property type="entry name" value="FYVE_ZF21"/>
    <property type="match status" value="1"/>
</dbReference>
<keyword evidence="1" id="KW-0479">Metal-binding</keyword>
<dbReference type="InterPro" id="IPR011011">
    <property type="entry name" value="Znf_FYVE_PHD"/>
</dbReference>
<keyword evidence="3" id="KW-0862">Zinc</keyword>
<evidence type="ECO:0000259" key="5">
    <source>
        <dbReference type="PROSITE" id="PS50178"/>
    </source>
</evidence>
<reference evidence="7" key="1">
    <citation type="submission" date="2025-08" db="UniProtKB">
        <authorList>
            <consortium name="RefSeq"/>
        </authorList>
    </citation>
    <scope>IDENTIFICATION</scope>
    <source>
        <tissue evidence="7">Sperm</tissue>
    </source>
</reference>
<feature type="domain" description="FYVE-type" evidence="5">
    <location>
        <begin position="49"/>
        <end position="104"/>
    </location>
</feature>
<dbReference type="CTD" id="79038"/>
<dbReference type="AlphaFoldDB" id="A0AAJ7T7U1"/>
<sequence length="247" mass="27073">MAASAADGRAVAATEAKKLVRSPSGLRMVPENNALGSPFALDEPPWVPDKECTRCMLCEAKFDFLTRKHHCRRCGRCFCDRCCGRKAPLPRMSFVDPVRQCGTCAGLSQREGDFYERHLKVLLAGTTFMVSGEKLNSTSLTMNCRLSNDHRHVFLDGDGEHLAVEVCRIAGVEGHTEPGSPDGSGGGRLVGMALRYSVQGEAPLHCLSLRVPEYSDDRKQASLWLTAMHRATKLLYEGKDDGQVAEC</sequence>
<evidence type="ECO:0000313" key="7">
    <source>
        <dbReference type="RefSeq" id="XP_032811891.1"/>
    </source>
</evidence>